<reference evidence="2" key="1">
    <citation type="submission" date="2012-02" db="EMBL/GenBank/DDBJ databases">
        <title>The complete genome of Solitalea canadensis DSM 3403.</title>
        <authorList>
            <consortium name="US DOE Joint Genome Institute (JGI-PGF)"/>
            <person name="Lucas S."/>
            <person name="Copeland A."/>
            <person name="Lapidus A."/>
            <person name="Glavina del Rio T."/>
            <person name="Dalin E."/>
            <person name="Tice H."/>
            <person name="Bruce D."/>
            <person name="Goodwin L."/>
            <person name="Pitluck S."/>
            <person name="Peters L."/>
            <person name="Ovchinnikova G."/>
            <person name="Lu M."/>
            <person name="Kyrpides N."/>
            <person name="Mavromatis K."/>
            <person name="Ivanova N."/>
            <person name="Brettin T."/>
            <person name="Detter J.C."/>
            <person name="Han C."/>
            <person name="Larimer F."/>
            <person name="Land M."/>
            <person name="Hauser L."/>
            <person name="Markowitz V."/>
            <person name="Cheng J.-F."/>
            <person name="Hugenholtz P."/>
            <person name="Woyke T."/>
            <person name="Wu D."/>
            <person name="Spring S."/>
            <person name="Schroeder M."/>
            <person name="Kopitz M."/>
            <person name="Brambilla E."/>
            <person name="Klenk H.-P."/>
            <person name="Eisen J.A."/>
        </authorList>
    </citation>
    <scope>NUCLEOTIDE SEQUENCE</scope>
    <source>
        <strain evidence="2">DSM 3403</strain>
    </source>
</reference>
<dbReference type="HOGENOM" id="CLU_111146_0_0_10"/>
<dbReference type="STRING" id="929556.Solca_3330"/>
<proteinExistence type="predicted"/>
<accession>H8KX08</accession>
<feature type="transmembrane region" description="Helical" evidence="1">
    <location>
        <begin position="164"/>
        <end position="186"/>
    </location>
</feature>
<dbReference type="KEGG" id="scn:Solca_3330"/>
<protein>
    <submittedName>
        <fullName evidence="2">Uncharacterized protein</fullName>
    </submittedName>
</protein>
<keyword evidence="3" id="KW-1185">Reference proteome</keyword>
<keyword evidence="1" id="KW-0812">Transmembrane</keyword>
<evidence type="ECO:0000313" key="2">
    <source>
        <dbReference type="EMBL" id="AFD08337.1"/>
    </source>
</evidence>
<sequence>MNFDDLKSAWNNDSDNNIEVPKNLDSLKGAQSPIDKVKKNLRSEFWLNVVFIILFFALPFIIDRLVPMSTVLYYTILILTALPMTYYLINFYKFYGRINKLEVSTKDSLNEVYFELKHFIEIYKVMQHFISPNFLLMGFIIGIGPKVGKLLDKLVTIKDLHSDGVWLGVVILGAFIVVMVGFYFYINAHIKYFYGKYLTELGKIRDELKED</sequence>
<dbReference type="AlphaFoldDB" id="H8KX08"/>
<organism evidence="2 3">
    <name type="scientific">Solitalea canadensis (strain ATCC 29591 / DSM 3403 / JCM 21819 / LMG 8368 / NBRC 15130 / NCIMB 12057 / USAM 9D)</name>
    <name type="common">Flexibacter canadensis</name>
    <dbReference type="NCBI Taxonomy" id="929556"/>
    <lineage>
        <taxon>Bacteria</taxon>
        <taxon>Pseudomonadati</taxon>
        <taxon>Bacteroidota</taxon>
        <taxon>Sphingobacteriia</taxon>
        <taxon>Sphingobacteriales</taxon>
        <taxon>Sphingobacteriaceae</taxon>
        <taxon>Solitalea</taxon>
    </lineage>
</organism>
<dbReference type="EMBL" id="CP003349">
    <property type="protein sequence ID" value="AFD08337.1"/>
    <property type="molecule type" value="Genomic_DNA"/>
</dbReference>
<keyword evidence="1" id="KW-1133">Transmembrane helix</keyword>
<feature type="transmembrane region" description="Helical" evidence="1">
    <location>
        <begin position="45"/>
        <end position="65"/>
    </location>
</feature>
<name>H8KX08_SOLCM</name>
<evidence type="ECO:0000313" key="3">
    <source>
        <dbReference type="Proteomes" id="UP000007590"/>
    </source>
</evidence>
<keyword evidence="1" id="KW-0472">Membrane</keyword>
<dbReference type="Proteomes" id="UP000007590">
    <property type="component" value="Chromosome"/>
</dbReference>
<dbReference type="RefSeq" id="WP_014681560.1">
    <property type="nucleotide sequence ID" value="NC_017770.1"/>
</dbReference>
<dbReference type="eggNOG" id="ENOG503318C">
    <property type="taxonomic scope" value="Bacteria"/>
</dbReference>
<evidence type="ECO:0000256" key="1">
    <source>
        <dbReference type="SAM" id="Phobius"/>
    </source>
</evidence>
<gene>
    <name evidence="2" type="ordered locus">Solca_3330</name>
</gene>
<dbReference type="OrthoDB" id="1249607at2"/>
<feature type="transmembrane region" description="Helical" evidence="1">
    <location>
        <begin position="125"/>
        <end position="144"/>
    </location>
</feature>
<feature type="transmembrane region" description="Helical" evidence="1">
    <location>
        <begin position="71"/>
        <end position="89"/>
    </location>
</feature>